<dbReference type="InterPro" id="IPR032675">
    <property type="entry name" value="LRR_dom_sf"/>
</dbReference>
<dbReference type="Pfam" id="PF13855">
    <property type="entry name" value="LRR_8"/>
    <property type="match status" value="1"/>
</dbReference>
<dbReference type="SUPFAM" id="SSF52058">
    <property type="entry name" value="L domain-like"/>
    <property type="match status" value="1"/>
</dbReference>
<dbReference type="Pfam" id="PF00560">
    <property type="entry name" value="LRR_1"/>
    <property type="match status" value="1"/>
</dbReference>
<name>A0A835S4T6_VANPL</name>
<reference evidence="1 2" key="1">
    <citation type="journal article" date="2020" name="Nat. Food">
        <title>A phased Vanilla planifolia genome enables genetic improvement of flavour and production.</title>
        <authorList>
            <person name="Hasing T."/>
            <person name="Tang H."/>
            <person name="Brym M."/>
            <person name="Khazi F."/>
            <person name="Huang T."/>
            <person name="Chambers A.H."/>
        </authorList>
    </citation>
    <scope>NUCLEOTIDE SEQUENCE [LARGE SCALE GENOMIC DNA]</scope>
    <source>
        <tissue evidence="1">Leaf</tissue>
    </source>
</reference>
<dbReference type="InterPro" id="IPR046959">
    <property type="entry name" value="PRK1-6/SRF4-like"/>
</dbReference>
<dbReference type="Proteomes" id="UP000639772">
    <property type="component" value="Chromosome 1"/>
</dbReference>
<dbReference type="PANTHER" id="PTHR48007:SF64">
    <property type="entry name" value="POLLEN RECEPTOR-LIKE KINASE 1"/>
    <property type="match status" value="1"/>
</dbReference>
<sequence length="118" mass="12961">MRNDLEGPLPEVGRLGALKAVYLSGNRFSGEIPDATFAGMRSLKKLFLSDNQFTGTIPASIAGLGKMLEVRLNHNRFTGRIPEFSQPGLEIIDVSFNSLEGPIPDRLSKLDPLCFKQN</sequence>
<dbReference type="OrthoDB" id="418615at2759"/>
<dbReference type="EMBL" id="JADCNM010000001">
    <property type="protein sequence ID" value="KAG0500355.1"/>
    <property type="molecule type" value="Genomic_DNA"/>
</dbReference>
<proteinExistence type="predicted"/>
<accession>A0A835S4T6</accession>
<evidence type="ECO:0000313" key="1">
    <source>
        <dbReference type="EMBL" id="KAG0500355.1"/>
    </source>
</evidence>
<dbReference type="AlphaFoldDB" id="A0A835S4T6"/>
<dbReference type="PANTHER" id="PTHR48007">
    <property type="entry name" value="LEUCINE-RICH REPEAT RECEPTOR-LIKE PROTEIN KINASE PXC1"/>
    <property type="match status" value="1"/>
</dbReference>
<dbReference type="InterPro" id="IPR001611">
    <property type="entry name" value="Leu-rich_rpt"/>
</dbReference>
<comment type="caution">
    <text evidence="1">The sequence shown here is derived from an EMBL/GenBank/DDBJ whole genome shotgun (WGS) entry which is preliminary data.</text>
</comment>
<evidence type="ECO:0000313" key="2">
    <source>
        <dbReference type="Proteomes" id="UP000639772"/>
    </source>
</evidence>
<gene>
    <name evidence="1" type="ORF">HPP92_000427</name>
</gene>
<organism evidence="1 2">
    <name type="scientific">Vanilla planifolia</name>
    <name type="common">Vanilla</name>
    <dbReference type="NCBI Taxonomy" id="51239"/>
    <lineage>
        <taxon>Eukaryota</taxon>
        <taxon>Viridiplantae</taxon>
        <taxon>Streptophyta</taxon>
        <taxon>Embryophyta</taxon>
        <taxon>Tracheophyta</taxon>
        <taxon>Spermatophyta</taxon>
        <taxon>Magnoliopsida</taxon>
        <taxon>Liliopsida</taxon>
        <taxon>Asparagales</taxon>
        <taxon>Orchidaceae</taxon>
        <taxon>Vanilloideae</taxon>
        <taxon>Vanilleae</taxon>
        <taxon>Vanilla</taxon>
    </lineage>
</organism>
<dbReference type="Gene3D" id="3.80.10.10">
    <property type="entry name" value="Ribonuclease Inhibitor"/>
    <property type="match status" value="1"/>
</dbReference>
<protein>
    <submittedName>
        <fullName evidence="1">Uncharacterized protein</fullName>
    </submittedName>
</protein>